<evidence type="ECO:0000313" key="4">
    <source>
        <dbReference type="Ensembl" id="ENSCCRP00000079546.2"/>
    </source>
</evidence>
<dbReference type="Pfam" id="PF24626">
    <property type="entry name" value="SH3_Tf2-1"/>
    <property type="match status" value="1"/>
</dbReference>
<dbReference type="GO" id="GO:0051536">
    <property type="term" value="F:iron-sulfur cluster binding"/>
    <property type="evidence" value="ECO:0007669"/>
    <property type="project" value="InterPro"/>
</dbReference>
<accession>A0A8C1EM02</accession>
<dbReference type="Gene3D" id="3.30.300.130">
    <property type="entry name" value="Fe-S cluster assembly (FSCA)"/>
    <property type="match status" value="1"/>
</dbReference>
<evidence type="ECO:0000313" key="5">
    <source>
        <dbReference type="Proteomes" id="UP001108240"/>
    </source>
</evidence>
<comment type="similarity">
    <text evidence="1">Belongs to the NifU family.</text>
</comment>
<sequence>MVEYAHNSLLVSSTGLSPFQCCLGYQPPLFPSQESDAVVPSAHSFIQRCLRTWRIAREALTRTGDRNKASADRHRAKPPLYVCGQKVWLSSKDIPLKLPSRKLGPKFIGPFSISKVLSPVSVRLNLTPQFKNIHPVFHTCICENVPVCFAELFIAEPAGLLPVLMLFSFFRQLFRIDGVKSVFYGPDFITITKADNETEWRVIKPNVFATIMDFFTSGLPVVNEADAPRADTAPSEDDDEMVAMIKEVLDTRISCNQILDYFFLIQQLPFFYLHVYCTSCPSSIITLKSGIQNMLQFYVPEVEGVEQVRKDVDVEKEVH</sequence>
<feature type="domain" description="Scaffold protein Nfu/NifU N-terminal" evidence="3">
    <location>
        <begin position="137"/>
        <end position="218"/>
    </location>
</feature>
<evidence type="ECO:0000256" key="1">
    <source>
        <dbReference type="ARBA" id="ARBA00006420"/>
    </source>
</evidence>
<protein>
    <recommendedName>
        <fullName evidence="2">NFU1 iron-sulfur cluster scaffold homolog, mitochondrial</fullName>
    </recommendedName>
</protein>
<dbReference type="GO" id="GO:0005739">
    <property type="term" value="C:mitochondrion"/>
    <property type="evidence" value="ECO:0007669"/>
    <property type="project" value="TreeGrafter"/>
</dbReference>
<dbReference type="Gene3D" id="3.30.1370.70">
    <property type="entry name" value="Scaffold protein Nfu/NifU, N-terminal domain"/>
    <property type="match status" value="1"/>
</dbReference>
<dbReference type="GO" id="GO:0005506">
    <property type="term" value="F:iron ion binding"/>
    <property type="evidence" value="ECO:0007669"/>
    <property type="project" value="InterPro"/>
</dbReference>
<dbReference type="GeneTree" id="ENSGT00940000164785"/>
<evidence type="ECO:0000256" key="2">
    <source>
        <dbReference type="ARBA" id="ARBA00018782"/>
    </source>
</evidence>
<dbReference type="Ensembl" id="ENSCCRT00000086305.2">
    <property type="protein sequence ID" value="ENSCCRP00000079546.2"/>
    <property type="gene ID" value="ENSCCRG00000043110.2"/>
</dbReference>
<dbReference type="InterPro" id="IPR036498">
    <property type="entry name" value="Nfu/NifU_N_sf"/>
</dbReference>
<dbReference type="PANTHER" id="PTHR11178">
    <property type="entry name" value="IRON-SULFUR CLUSTER SCAFFOLD PROTEIN NFU-RELATED"/>
    <property type="match status" value="1"/>
</dbReference>
<name>A0A8C1EM02_CYPCA</name>
<dbReference type="Pfam" id="PF01106">
    <property type="entry name" value="NifU"/>
    <property type="match status" value="1"/>
</dbReference>
<dbReference type="InterPro" id="IPR001075">
    <property type="entry name" value="NIF_FeS_clus_asmbl_NifU_C"/>
</dbReference>
<dbReference type="InterPro" id="IPR014824">
    <property type="entry name" value="Nfu/NifU_N"/>
</dbReference>
<dbReference type="Pfam" id="PF08712">
    <property type="entry name" value="Nfu_N"/>
    <property type="match status" value="1"/>
</dbReference>
<dbReference type="AlphaFoldDB" id="A0A8C1EM02"/>
<dbReference type="SUPFAM" id="SSF117916">
    <property type="entry name" value="Fe-S cluster assembly (FSCA) domain-like"/>
    <property type="match status" value="1"/>
</dbReference>
<reference evidence="4" key="2">
    <citation type="submission" date="2025-09" db="UniProtKB">
        <authorList>
            <consortium name="Ensembl"/>
        </authorList>
    </citation>
    <scope>IDENTIFICATION</scope>
</reference>
<dbReference type="InterPro" id="IPR056924">
    <property type="entry name" value="SH3_Tf2-1"/>
</dbReference>
<reference evidence="4" key="1">
    <citation type="submission" date="2025-08" db="UniProtKB">
        <authorList>
            <consortium name="Ensembl"/>
        </authorList>
    </citation>
    <scope>IDENTIFICATION</scope>
</reference>
<organism evidence="4 5">
    <name type="scientific">Cyprinus carpio carpio</name>
    <dbReference type="NCBI Taxonomy" id="630221"/>
    <lineage>
        <taxon>Eukaryota</taxon>
        <taxon>Metazoa</taxon>
        <taxon>Chordata</taxon>
        <taxon>Craniata</taxon>
        <taxon>Vertebrata</taxon>
        <taxon>Euteleostomi</taxon>
        <taxon>Actinopterygii</taxon>
        <taxon>Neopterygii</taxon>
        <taxon>Teleostei</taxon>
        <taxon>Ostariophysi</taxon>
        <taxon>Cypriniformes</taxon>
        <taxon>Cyprinidae</taxon>
        <taxon>Cyprininae</taxon>
        <taxon>Cyprinus</taxon>
    </lineage>
</organism>
<dbReference type="GO" id="GO:0016226">
    <property type="term" value="P:iron-sulfur cluster assembly"/>
    <property type="evidence" value="ECO:0007669"/>
    <property type="project" value="InterPro"/>
</dbReference>
<dbReference type="Proteomes" id="UP001108240">
    <property type="component" value="Unplaced"/>
</dbReference>
<proteinExistence type="inferred from homology"/>
<dbReference type="PANTHER" id="PTHR11178:SF46">
    <property type="entry name" value="NFU1 IRON-SULFUR CLUSTER SCAFFOLD HOMOLOG, MITOCHONDRIAL"/>
    <property type="match status" value="1"/>
</dbReference>
<evidence type="ECO:0000259" key="3">
    <source>
        <dbReference type="SMART" id="SM00932"/>
    </source>
</evidence>
<keyword evidence="5" id="KW-1185">Reference proteome</keyword>
<dbReference type="SUPFAM" id="SSF110836">
    <property type="entry name" value="Hypothetical protein SAV1430"/>
    <property type="match status" value="1"/>
</dbReference>
<dbReference type="InterPro" id="IPR034904">
    <property type="entry name" value="FSCA_dom_sf"/>
</dbReference>
<dbReference type="SMART" id="SM00932">
    <property type="entry name" value="Nfu_N"/>
    <property type="match status" value="1"/>
</dbReference>